<organism evidence="1 2">
    <name type="scientific">Micavibrio aeruginosavorus</name>
    <dbReference type="NCBI Taxonomy" id="349221"/>
    <lineage>
        <taxon>Bacteria</taxon>
        <taxon>Pseudomonadati</taxon>
        <taxon>Bdellovibrionota</taxon>
        <taxon>Bdellovibrionia</taxon>
        <taxon>Bdellovibrionales</taxon>
        <taxon>Pseudobdellovibrionaceae</taxon>
        <taxon>Micavibrio</taxon>
    </lineage>
</organism>
<name>A0A7T5R0K0_9BACT</name>
<protein>
    <submittedName>
        <fullName evidence="1">Uncharacterized protein</fullName>
    </submittedName>
</protein>
<evidence type="ECO:0000313" key="2">
    <source>
        <dbReference type="Proteomes" id="UP000595362"/>
    </source>
</evidence>
<proteinExistence type="predicted"/>
<reference evidence="1 2" key="1">
    <citation type="submission" date="2020-07" db="EMBL/GenBank/DDBJ databases">
        <title>Huge and variable diversity of episymbiotic CPR bacteria and DPANN archaea in groundwater ecosystems.</title>
        <authorList>
            <person name="He C.Y."/>
            <person name="Keren R."/>
            <person name="Whittaker M."/>
            <person name="Farag I.F."/>
            <person name="Doudna J."/>
            <person name="Cate J.H.D."/>
            <person name="Banfield J.F."/>
        </authorList>
    </citation>
    <scope>NUCLEOTIDE SEQUENCE [LARGE SCALE GENOMIC DNA]</scope>
    <source>
        <strain evidence="1">NC_groundwater_70_Ag_B-0.1um_54_66</strain>
    </source>
</reference>
<accession>A0A7T5R0K0</accession>
<dbReference type="AlphaFoldDB" id="A0A7T5R0K0"/>
<dbReference type="EMBL" id="CP066681">
    <property type="protein sequence ID" value="QQG35293.1"/>
    <property type="molecule type" value="Genomic_DNA"/>
</dbReference>
<gene>
    <name evidence="1" type="ORF">HYS17_06960</name>
</gene>
<sequence length="77" mass="8675">MELQYATATTSEADGLGKIQSAAYRGIVNGRYLDRNMTEKPSSRLMEHLVETSNGASGFRRCGFRENCRFCRLRPTP</sequence>
<dbReference type="Proteomes" id="UP000595362">
    <property type="component" value="Chromosome"/>
</dbReference>
<evidence type="ECO:0000313" key="1">
    <source>
        <dbReference type="EMBL" id="QQG35293.1"/>
    </source>
</evidence>